<dbReference type="NCBIfam" id="TIGR04313">
    <property type="entry name" value="aro_clust_Mycop"/>
    <property type="match status" value="1"/>
</dbReference>
<dbReference type="EMBL" id="LR215037">
    <property type="protein sequence ID" value="VEU75630.1"/>
    <property type="molecule type" value="Genomic_DNA"/>
</dbReference>
<evidence type="ECO:0000313" key="2">
    <source>
        <dbReference type="Proteomes" id="UP000290243"/>
    </source>
</evidence>
<organism evidence="1 2">
    <name type="scientific">Mycoplasmopsis maculosa</name>
    <dbReference type="NCBI Taxonomy" id="114885"/>
    <lineage>
        <taxon>Bacteria</taxon>
        <taxon>Bacillati</taxon>
        <taxon>Mycoplasmatota</taxon>
        <taxon>Mycoplasmoidales</taxon>
        <taxon>Metamycoplasmataceae</taxon>
        <taxon>Mycoplasmopsis</taxon>
    </lineage>
</organism>
<dbReference type="KEGG" id="mmau:NCTC10168_00557"/>
<reference evidence="1 2" key="1">
    <citation type="submission" date="2019-01" db="EMBL/GenBank/DDBJ databases">
        <authorList>
            <consortium name="Pathogen Informatics"/>
        </authorList>
    </citation>
    <scope>NUCLEOTIDE SEQUENCE [LARGE SCALE GENOMIC DNA]</scope>
    <source>
        <strain evidence="1 2">NCTC10168</strain>
    </source>
</reference>
<accession>A0A449B4W4</accession>
<dbReference type="RefSeq" id="WP_129646898.1">
    <property type="nucleotide sequence ID" value="NZ_LR215037.1"/>
</dbReference>
<evidence type="ECO:0008006" key="3">
    <source>
        <dbReference type="Google" id="ProtNLM"/>
    </source>
</evidence>
<sequence length="310" mass="36134">MKLKINKILFASIPSIIGTSLVVSCNNKQAELKFRESNKLELFEEYRKIFKEYYFNGNEENLNKYILEQKNLDSFYKDEVNASLIITPPFAPNVKKGTPLAQKSIKTINEALKNNSLWFLLNLNNFQFVYNSYGDEFSANQYSAPKNVEKDFSGKMKNPGIIIKKIINLPSSIITKEFDQLPEYSYKNKKLHYLVFENNVIPIFTAQKIDNNENIFFILPTVITFSTLVDFNDSLEKLHLGLVSQRKEIVNQYIKTYGDPENEEKLKKDKNDSNFFSLYVKHNYQLALKNILEQSNGQITKYTWGFINEE</sequence>
<dbReference type="AlphaFoldDB" id="A0A449B4W4"/>
<name>A0A449B4W4_9BACT</name>
<proteinExistence type="predicted"/>
<dbReference type="PROSITE" id="PS51257">
    <property type="entry name" value="PROKAR_LIPOPROTEIN"/>
    <property type="match status" value="1"/>
</dbReference>
<dbReference type="Proteomes" id="UP000290243">
    <property type="component" value="Chromosome"/>
</dbReference>
<keyword evidence="2" id="KW-1185">Reference proteome</keyword>
<protein>
    <recommendedName>
        <fullName evidence="3">Lipoprotein</fullName>
    </recommendedName>
</protein>
<dbReference type="InterPro" id="IPR027593">
    <property type="entry name" value="Aro_clust"/>
</dbReference>
<evidence type="ECO:0000313" key="1">
    <source>
        <dbReference type="EMBL" id="VEU75630.1"/>
    </source>
</evidence>
<gene>
    <name evidence="1" type="ORF">NCTC10168_00557</name>
</gene>